<name>A0ABP7JB30_9ACTN</name>
<dbReference type="Proteomes" id="UP001501009">
    <property type="component" value="Unassembled WGS sequence"/>
</dbReference>
<keyword evidence="3" id="KW-1185">Reference proteome</keyword>
<proteinExistence type="predicted"/>
<reference evidence="3" key="1">
    <citation type="journal article" date="2019" name="Int. J. Syst. Evol. Microbiol.">
        <title>The Global Catalogue of Microorganisms (GCM) 10K type strain sequencing project: providing services to taxonomists for standard genome sequencing and annotation.</title>
        <authorList>
            <consortium name="The Broad Institute Genomics Platform"/>
            <consortium name="The Broad Institute Genome Sequencing Center for Infectious Disease"/>
            <person name="Wu L."/>
            <person name="Ma J."/>
        </authorList>
    </citation>
    <scope>NUCLEOTIDE SEQUENCE [LARGE SCALE GENOMIC DNA]</scope>
    <source>
        <strain evidence="3">JCM 17138</strain>
    </source>
</reference>
<gene>
    <name evidence="2" type="ORF">GCM10022403_085440</name>
</gene>
<sequence>MIFDDGSLTLGAGRARDVDAYISADPAALMLVFIGRQGLGKPLLGGTLAAWGRRPWKLARMLTVINPRSLFDIAGSFSTFAARLRRDEQSARADAGRERRLLHPPSVAAVCRIVVVRDTPAQDDPAPPSTCACRASAEEAQAHR</sequence>
<evidence type="ECO:0000313" key="2">
    <source>
        <dbReference type="EMBL" id="GAA3840109.1"/>
    </source>
</evidence>
<protein>
    <submittedName>
        <fullName evidence="2">Uncharacterized protein</fullName>
    </submittedName>
</protein>
<dbReference type="EMBL" id="BAABDE010000038">
    <property type="protein sequence ID" value="GAA3840109.1"/>
    <property type="molecule type" value="Genomic_DNA"/>
</dbReference>
<evidence type="ECO:0000313" key="3">
    <source>
        <dbReference type="Proteomes" id="UP001501009"/>
    </source>
</evidence>
<accession>A0ABP7JB30</accession>
<comment type="caution">
    <text evidence="2">The sequence shown here is derived from an EMBL/GenBank/DDBJ whole genome shotgun (WGS) entry which is preliminary data.</text>
</comment>
<feature type="region of interest" description="Disordered" evidence="1">
    <location>
        <begin position="120"/>
        <end position="144"/>
    </location>
</feature>
<evidence type="ECO:0000256" key="1">
    <source>
        <dbReference type="SAM" id="MobiDB-lite"/>
    </source>
</evidence>
<organism evidence="2 3">
    <name type="scientific">Streptomyces coacervatus</name>
    <dbReference type="NCBI Taxonomy" id="647381"/>
    <lineage>
        <taxon>Bacteria</taxon>
        <taxon>Bacillati</taxon>
        <taxon>Actinomycetota</taxon>
        <taxon>Actinomycetes</taxon>
        <taxon>Kitasatosporales</taxon>
        <taxon>Streptomycetaceae</taxon>
        <taxon>Streptomyces</taxon>
    </lineage>
</organism>